<sequence length="60" mass="6283">MLDTHTLLVTQDRPSGPLLLIEDAPATDERDVPITAGTVIGQVIGVLIVIALGAYMTLAI</sequence>
<name>A0ABT8ZRS3_9SPHN</name>
<dbReference type="Proteomes" id="UP001176471">
    <property type="component" value="Unassembled WGS sequence"/>
</dbReference>
<evidence type="ECO:0000313" key="3">
    <source>
        <dbReference type="Proteomes" id="UP001176471"/>
    </source>
</evidence>
<keyword evidence="1" id="KW-0812">Transmembrane</keyword>
<proteinExistence type="predicted"/>
<protein>
    <submittedName>
        <fullName evidence="2">Uncharacterized protein</fullName>
    </submittedName>
</protein>
<feature type="transmembrane region" description="Helical" evidence="1">
    <location>
        <begin position="39"/>
        <end position="58"/>
    </location>
</feature>
<gene>
    <name evidence="2" type="ORF">Q4610_19510</name>
</gene>
<dbReference type="RefSeq" id="WP_304537539.1">
    <property type="nucleotide sequence ID" value="NZ_JAUQOM010000019.1"/>
</dbReference>
<comment type="caution">
    <text evidence="2">The sequence shown here is derived from an EMBL/GenBank/DDBJ whole genome shotgun (WGS) entry which is preliminary data.</text>
</comment>
<evidence type="ECO:0000256" key="1">
    <source>
        <dbReference type="SAM" id="Phobius"/>
    </source>
</evidence>
<reference evidence="2" key="1">
    <citation type="submission" date="2023-07" db="EMBL/GenBank/DDBJ databases">
        <title>Bacterial whole genome sequence for Sphingobium sp. HBC34.</title>
        <authorList>
            <person name="Le V."/>
            <person name="Ko S.-R."/>
            <person name="Ahn C.-Y."/>
            <person name="Oh H.-M."/>
        </authorList>
    </citation>
    <scope>NUCLEOTIDE SEQUENCE</scope>
    <source>
        <strain evidence="2">HBC34</strain>
    </source>
</reference>
<dbReference type="EMBL" id="JAUQOM010000019">
    <property type="protein sequence ID" value="MDO7837237.1"/>
    <property type="molecule type" value="Genomic_DNA"/>
</dbReference>
<keyword evidence="1" id="KW-1133">Transmembrane helix</keyword>
<evidence type="ECO:0000313" key="2">
    <source>
        <dbReference type="EMBL" id="MDO7837237.1"/>
    </source>
</evidence>
<keyword evidence="3" id="KW-1185">Reference proteome</keyword>
<keyword evidence="1" id="KW-0472">Membrane</keyword>
<accession>A0ABT8ZRS3</accession>
<organism evidence="2 3">
    <name type="scientific">Sphingobium cyanobacteriorum</name>
    <dbReference type="NCBI Taxonomy" id="3063954"/>
    <lineage>
        <taxon>Bacteria</taxon>
        <taxon>Pseudomonadati</taxon>
        <taxon>Pseudomonadota</taxon>
        <taxon>Alphaproteobacteria</taxon>
        <taxon>Sphingomonadales</taxon>
        <taxon>Sphingomonadaceae</taxon>
        <taxon>Sphingobium</taxon>
    </lineage>
</organism>